<protein>
    <submittedName>
        <fullName evidence="6">SAM-dependent methyltransferase</fullName>
    </submittedName>
</protein>
<feature type="active site" evidence="5">
    <location>
        <position position="356"/>
    </location>
</feature>
<feature type="binding site" evidence="4">
    <location>
        <position position="329"/>
    </location>
    <ligand>
        <name>S-adenosyl-L-methionine</name>
        <dbReference type="ChEBI" id="CHEBI:59789"/>
    </ligand>
</feature>
<dbReference type="PROSITE" id="PS01231">
    <property type="entry name" value="TRMA_2"/>
    <property type="match status" value="1"/>
</dbReference>
<feature type="active site" description="Nucleophile" evidence="4">
    <location>
        <position position="356"/>
    </location>
</feature>
<keyword evidence="3 4" id="KW-0949">S-adenosyl-L-methionine</keyword>
<evidence type="ECO:0000256" key="2">
    <source>
        <dbReference type="ARBA" id="ARBA00022679"/>
    </source>
</evidence>
<dbReference type="PROSITE" id="PS51687">
    <property type="entry name" value="SAM_MT_RNA_M5U"/>
    <property type="match status" value="1"/>
</dbReference>
<dbReference type="EMBL" id="AP017649">
    <property type="protein sequence ID" value="BAZ97515.1"/>
    <property type="molecule type" value="Genomic_DNA"/>
</dbReference>
<sequence>MIQFPLHMNEITPEIIENVCLEKGANSGLTKVTLPDRTLEIFGGIPGETADIRLFTHKAGRGYAQVIKVHNPSAERVTPACPYFGDCTGCTFQHISYPHQLKLKHQIILAEFEKAGLDGTYISEVIPSAAEYGYRNHARFSIYHAKLGFVNRFSRRHIQVDHCRIMNSGINKVLAELQDKCGETRQLSIRHASNKDSYLIQPKLTKADISIESGQKEYHDLLLGHDFCISAASFFQVNNPQAEKMAGLIKKHLNLSGGETLVDAYAGVGTFAVLLSPDCKRVIAIEESAAAIKDARLNIAGIDNIELIQSKTEDVISQFQGQMDALILDPSRSGAHPSVLASICQNPPRNLVYVACDPSSLARDLKILLGGPFELSQVIPVDMFPQTYHVETVVLMSRKDK</sequence>
<dbReference type="InterPro" id="IPR029063">
    <property type="entry name" value="SAM-dependent_MTases_sf"/>
</dbReference>
<dbReference type="InterPro" id="IPR030390">
    <property type="entry name" value="MeTrfase_TrmA_AS"/>
</dbReference>
<keyword evidence="2 4" id="KW-0808">Transferase</keyword>
<proteinExistence type="inferred from homology"/>
<keyword evidence="1 4" id="KW-0489">Methyltransferase</keyword>
<dbReference type="Gene3D" id="2.40.50.1070">
    <property type="match status" value="2"/>
</dbReference>
<name>A0AB33I019_9CHLR</name>
<dbReference type="InterPro" id="IPR012340">
    <property type="entry name" value="NA-bd_OB-fold"/>
</dbReference>
<dbReference type="InterPro" id="IPR030391">
    <property type="entry name" value="MeTrfase_TrmA_CS"/>
</dbReference>
<dbReference type="PANTHER" id="PTHR11061:SF30">
    <property type="entry name" value="TRNA (URACIL(54)-C(5))-METHYLTRANSFERASE"/>
    <property type="match status" value="1"/>
</dbReference>
<dbReference type="CDD" id="cd02440">
    <property type="entry name" value="AdoMet_MTases"/>
    <property type="match status" value="1"/>
</dbReference>
<evidence type="ECO:0000313" key="6">
    <source>
        <dbReference type="EMBL" id="BAZ97515.1"/>
    </source>
</evidence>
<reference evidence="6 7" key="1">
    <citation type="journal article" date="2017" name="Sci. Rep.">
        <title>Isolation and genomic characterization of a Dehalococcoides strain suggests genomic rearrangement during culture.</title>
        <authorList>
            <person name="Yohda M."/>
            <person name="Ikegami K."/>
            <person name="Aita Y."/>
            <person name="Kitajima M."/>
            <person name="Takechi A."/>
            <person name="Iwamoto M."/>
            <person name="Fukuda T."/>
            <person name="Tamura N."/>
            <person name="Shibasaki J."/>
            <person name="Koike S."/>
            <person name="Komatsu D."/>
            <person name="Miyagi S."/>
            <person name="Nishimura M."/>
            <person name="Uchino Y."/>
            <person name="Shiroma A."/>
            <person name="Shimoji M."/>
            <person name="Tamotsu H."/>
            <person name="Ashimine N."/>
            <person name="Shinzato M."/>
            <person name="Ohki S."/>
            <person name="Nakano K."/>
            <person name="Teruya K."/>
            <person name="Satou K."/>
            <person name="Hirano T."/>
            <person name="Yagi O."/>
        </authorList>
    </citation>
    <scope>NUCLEOTIDE SEQUENCE [LARGE SCALE GENOMIC DNA]</scope>
    <source>
        <strain evidence="6 7">UCH-ATV1</strain>
    </source>
</reference>
<dbReference type="AlphaFoldDB" id="A0AB33I019"/>
<comment type="similarity">
    <text evidence="4">Belongs to the class I-like SAM-binding methyltransferase superfamily. RNA M5U methyltransferase family.</text>
</comment>
<dbReference type="Proteomes" id="UP000218257">
    <property type="component" value="Chromosome"/>
</dbReference>
<dbReference type="Gene3D" id="3.40.50.150">
    <property type="entry name" value="Vaccinia Virus protein VP39"/>
    <property type="match status" value="2"/>
</dbReference>
<organism evidence="6 7">
    <name type="scientific">Dehalococcoides mccartyi</name>
    <dbReference type="NCBI Taxonomy" id="61435"/>
    <lineage>
        <taxon>Bacteria</taxon>
        <taxon>Bacillati</taxon>
        <taxon>Chloroflexota</taxon>
        <taxon>Dehalococcoidia</taxon>
        <taxon>Dehalococcoidales</taxon>
        <taxon>Dehalococcoidaceae</taxon>
        <taxon>Dehalococcoides</taxon>
    </lineage>
</organism>
<evidence type="ECO:0000313" key="7">
    <source>
        <dbReference type="Proteomes" id="UP000218257"/>
    </source>
</evidence>
<feature type="binding site" evidence="4">
    <location>
        <position position="286"/>
    </location>
    <ligand>
        <name>S-adenosyl-L-methionine</name>
        <dbReference type="ChEBI" id="CHEBI:59789"/>
    </ligand>
</feature>
<dbReference type="SUPFAM" id="SSF53335">
    <property type="entry name" value="S-adenosyl-L-methionine-dependent methyltransferases"/>
    <property type="match status" value="1"/>
</dbReference>
<accession>A0AB33I019</accession>
<feature type="binding site" evidence="4">
    <location>
        <position position="265"/>
    </location>
    <ligand>
        <name>S-adenosyl-L-methionine</name>
        <dbReference type="ChEBI" id="CHEBI:59789"/>
    </ligand>
</feature>
<dbReference type="Pfam" id="PF05958">
    <property type="entry name" value="tRNA_U5-meth_tr"/>
    <property type="match status" value="1"/>
</dbReference>
<feature type="binding site" evidence="4">
    <location>
        <position position="236"/>
    </location>
    <ligand>
        <name>S-adenosyl-L-methionine</name>
        <dbReference type="ChEBI" id="CHEBI:59789"/>
    </ligand>
</feature>
<evidence type="ECO:0000256" key="4">
    <source>
        <dbReference type="PROSITE-ProRule" id="PRU01024"/>
    </source>
</evidence>
<dbReference type="InterPro" id="IPR010280">
    <property type="entry name" value="U5_MeTrfase_fam"/>
</dbReference>
<evidence type="ECO:0000256" key="3">
    <source>
        <dbReference type="ARBA" id="ARBA00022691"/>
    </source>
</evidence>
<dbReference type="PANTHER" id="PTHR11061">
    <property type="entry name" value="RNA M5U METHYLTRANSFERASE"/>
    <property type="match status" value="1"/>
</dbReference>
<dbReference type="PROSITE" id="PS01230">
    <property type="entry name" value="TRMA_1"/>
    <property type="match status" value="1"/>
</dbReference>
<gene>
    <name evidence="6" type="ORF">DEHALATV1_0887</name>
</gene>
<dbReference type="Gene3D" id="2.40.50.140">
    <property type="entry name" value="Nucleic acid-binding proteins"/>
    <property type="match status" value="1"/>
</dbReference>
<dbReference type="GO" id="GO:0070475">
    <property type="term" value="P:rRNA base methylation"/>
    <property type="evidence" value="ECO:0007669"/>
    <property type="project" value="TreeGrafter"/>
</dbReference>
<evidence type="ECO:0000256" key="1">
    <source>
        <dbReference type="ARBA" id="ARBA00022603"/>
    </source>
</evidence>
<evidence type="ECO:0000256" key="5">
    <source>
        <dbReference type="PROSITE-ProRule" id="PRU10015"/>
    </source>
</evidence>
<dbReference type="GO" id="GO:0070041">
    <property type="term" value="F:rRNA (uridine-C5-)-methyltransferase activity"/>
    <property type="evidence" value="ECO:0007669"/>
    <property type="project" value="TreeGrafter"/>
</dbReference>